<sequence length="143" mass="15608">MTDSGTETEGITPCKERSVGTGVCRPDAAMYPLSAVPLETCAIWDESGFWPPGYLALGVELLHHLGMAEDAGDDAFRTLAYEMLARMQDPCTSREECVITDQEEMIRTAIAYGVPVAGRRLEDVARAIARAIIADYLPDQRSP</sequence>
<gene>
    <name evidence="1" type="ORF">Metli_2107</name>
</gene>
<evidence type="ECO:0000313" key="1">
    <source>
        <dbReference type="EMBL" id="EJG08048.1"/>
    </source>
</evidence>
<dbReference type="EMBL" id="CM001555">
    <property type="protein sequence ID" value="EJG08048.1"/>
    <property type="molecule type" value="Genomic_DNA"/>
</dbReference>
<dbReference type="STRING" id="28892.Metli_2107"/>
<accession>J1ASL4</accession>
<reference evidence="1 2" key="1">
    <citation type="submission" date="2011-08" db="EMBL/GenBank/DDBJ databases">
        <title>The complete genome of Methanofollis liminatans DSM 4140.</title>
        <authorList>
            <consortium name="US DOE Joint Genome Institute (JGI-PGF)"/>
            <person name="Lucas S."/>
            <person name="Han J."/>
            <person name="Lapidus A."/>
            <person name="Bruce D."/>
            <person name="Goodwin L."/>
            <person name="Pitluck S."/>
            <person name="Peters L."/>
            <person name="Kyrpides N."/>
            <person name="Mavromatis K."/>
            <person name="Ivanova N."/>
            <person name="Mikhailova N."/>
            <person name="Lu M."/>
            <person name="Detter J.C."/>
            <person name="Tapia R."/>
            <person name="Han C."/>
            <person name="Land M."/>
            <person name="Hauser L."/>
            <person name="Markowitz V."/>
            <person name="Cheng J.-F."/>
            <person name="Hugenholtz P."/>
            <person name="Woyke T."/>
            <person name="Wu D."/>
            <person name="Spring S."/>
            <person name="Schuler E."/>
            <person name="Brambilla E."/>
            <person name="Klenk H.-P."/>
            <person name="Eisen J.A."/>
        </authorList>
    </citation>
    <scope>NUCLEOTIDE SEQUENCE [LARGE SCALE GENOMIC DNA]</scope>
    <source>
        <strain evidence="1 2">DSM 4140</strain>
    </source>
</reference>
<evidence type="ECO:0000313" key="2">
    <source>
        <dbReference type="Proteomes" id="UP000005095"/>
    </source>
</evidence>
<keyword evidence="2" id="KW-1185">Reference proteome</keyword>
<name>J1ASL4_9EURY</name>
<dbReference type="AlphaFoldDB" id="J1ASL4"/>
<organism evidence="1 2">
    <name type="scientific">Methanofollis liminatans DSM 4140</name>
    <dbReference type="NCBI Taxonomy" id="28892"/>
    <lineage>
        <taxon>Archaea</taxon>
        <taxon>Methanobacteriati</taxon>
        <taxon>Methanobacteriota</taxon>
        <taxon>Stenosarchaea group</taxon>
        <taxon>Methanomicrobia</taxon>
        <taxon>Methanomicrobiales</taxon>
        <taxon>Methanomicrobiaceae</taxon>
        <taxon>Methanofollis</taxon>
    </lineage>
</organism>
<dbReference type="Proteomes" id="UP000005095">
    <property type="component" value="Chromosome"/>
</dbReference>
<proteinExistence type="predicted"/>
<dbReference type="HOGENOM" id="CLU_1801709_0_0_2"/>
<protein>
    <submittedName>
        <fullName evidence="1">Uncharacterized protein</fullName>
    </submittedName>
</protein>